<feature type="region of interest" description="Disordered" evidence="1">
    <location>
        <begin position="80"/>
        <end position="100"/>
    </location>
</feature>
<keyword evidence="2" id="KW-1133">Transmembrane helix</keyword>
<name>A0A8J6IMY5_9FIRM</name>
<reference evidence="3" key="1">
    <citation type="submission" date="2020-08" db="EMBL/GenBank/DDBJ databases">
        <authorList>
            <person name="Liu C."/>
            <person name="Sun Q."/>
        </authorList>
    </citation>
    <scope>NUCLEOTIDE SEQUENCE</scope>
    <source>
        <strain evidence="3">NSJ-65</strain>
    </source>
</reference>
<keyword evidence="4" id="KW-1185">Reference proteome</keyword>
<accession>A0A8J6IMY5</accession>
<feature type="transmembrane region" description="Helical" evidence="2">
    <location>
        <begin position="44"/>
        <end position="63"/>
    </location>
</feature>
<sequence length="100" mass="10724">MGDPIYAASRAIAAAAALVSVFWLQAAMLHKFGGSARWQRQMNLGTGAAVLLLVAAMAVYMIAHGQRALKALPRAEHSADKTDLHTAQCGQTRLRHNKSL</sequence>
<comment type="caution">
    <text evidence="3">The sequence shown here is derived from an EMBL/GenBank/DDBJ whole genome shotgun (WGS) entry which is preliminary data.</text>
</comment>
<dbReference type="EMBL" id="JACOGI010000001">
    <property type="protein sequence ID" value="MBC3515620.1"/>
    <property type="molecule type" value="Genomic_DNA"/>
</dbReference>
<dbReference type="RefSeq" id="WP_186487580.1">
    <property type="nucleotide sequence ID" value="NZ_JACOGI010000001.1"/>
</dbReference>
<organism evidence="3 4">
    <name type="scientific">Neobittarella massiliensis</name>
    <name type="common">ex Bilen et al. 2018</name>
    <dbReference type="NCBI Taxonomy" id="2041842"/>
    <lineage>
        <taxon>Bacteria</taxon>
        <taxon>Bacillati</taxon>
        <taxon>Bacillota</taxon>
        <taxon>Clostridia</taxon>
        <taxon>Eubacteriales</taxon>
        <taxon>Oscillospiraceae</taxon>
        <taxon>Neobittarella (ex Bilen et al. 2018)</taxon>
    </lineage>
</organism>
<protein>
    <submittedName>
        <fullName evidence="3">Uncharacterized protein</fullName>
    </submittedName>
</protein>
<gene>
    <name evidence="3" type="ORF">H8K20_04300</name>
</gene>
<dbReference type="AlphaFoldDB" id="A0A8J6IMY5"/>
<dbReference type="Proteomes" id="UP000597668">
    <property type="component" value="Unassembled WGS sequence"/>
</dbReference>
<keyword evidence="2" id="KW-0812">Transmembrane</keyword>
<proteinExistence type="predicted"/>
<feature type="transmembrane region" description="Helical" evidence="2">
    <location>
        <begin position="6"/>
        <end position="24"/>
    </location>
</feature>
<keyword evidence="2" id="KW-0472">Membrane</keyword>
<evidence type="ECO:0000313" key="3">
    <source>
        <dbReference type="EMBL" id="MBC3515620.1"/>
    </source>
</evidence>
<evidence type="ECO:0000256" key="1">
    <source>
        <dbReference type="SAM" id="MobiDB-lite"/>
    </source>
</evidence>
<evidence type="ECO:0000256" key="2">
    <source>
        <dbReference type="SAM" id="Phobius"/>
    </source>
</evidence>
<evidence type="ECO:0000313" key="4">
    <source>
        <dbReference type="Proteomes" id="UP000597668"/>
    </source>
</evidence>